<evidence type="ECO:0000256" key="6">
    <source>
        <dbReference type="SAM" id="Phobius"/>
    </source>
</evidence>
<dbReference type="GO" id="GO:0006935">
    <property type="term" value="P:chemotaxis"/>
    <property type="evidence" value="ECO:0007669"/>
    <property type="project" value="InterPro"/>
</dbReference>
<dbReference type="PRINTS" id="PR00260">
    <property type="entry name" value="CHEMTRNSDUCR"/>
</dbReference>
<dbReference type="AlphaFoldDB" id="A0A6N8DN30"/>
<accession>A0A6N8DN30</accession>
<evidence type="ECO:0000256" key="2">
    <source>
        <dbReference type="ARBA" id="ARBA00022519"/>
    </source>
</evidence>
<dbReference type="GO" id="GO:0004888">
    <property type="term" value="F:transmembrane signaling receptor activity"/>
    <property type="evidence" value="ECO:0007669"/>
    <property type="project" value="InterPro"/>
</dbReference>
<sequence length="587" mass="62283">MKTFAINLSLAAKIVMGVMLVGCGLNALASHYSLNALKVGGPVYQKVIQGKDLVADILPPPEYLIEAFLEVNLARDDVAGLDGHKRRLTQLRKDYDERHDYWNGQDLAPSLRDLLLRESDTPARRFWSLAFDAFLPALARGAKGEADDAFRQLKAAYGEHRAAIDRLVTETNRLTAEVEAQAARADRLFTGVMALFGFFAICGTLAAYYGVSRLIVRPIAGLADAMTRMAKGDLIDHAPFRTRKDEIGEMARSVEVFLANEHDRRRLSQTERATREREIQRQEALQAKVQEFSSVISGSVTELGRQTGAMRSASATLAAGAASVRGDADNAAAATTGAAANSQAVAAATAQLEASIREIAGQAERARLVVESAASAAEGATGNMEGLAQSSRQIDAILDLIRTISGRTNLLALNATIEAARAGEAGRGFAVVANEVKGLSEQTGRAVDDIVAQIGQMHAVTGAAVDAIREINAKVADIRDMTLGIAGSVSQQDEATREIARNVTLAAGRSQQAAQNVHAVTVIAEKTDAEAGQLAAASEAVAAAAERIAAAMESFVAMVQTDLTERRAAMRQAGGPERGAGRERLTA</sequence>
<dbReference type="PROSITE" id="PS50885">
    <property type="entry name" value="HAMP"/>
    <property type="match status" value="1"/>
</dbReference>
<feature type="domain" description="HAMP" evidence="9">
    <location>
        <begin position="213"/>
        <end position="266"/>
    </location>
</feature>
<keyword evidence="6" id="KW-0472">Membrane</keyword>
<evidence type="ECO:0000313" key="11">
    <source>
        <dbReference type="Proteomes" id="UP000439113"/>
    </source>
</evidence>
<feature type="domain" description="Methyl-accepting transducer" evidence="7">
    <location>
        <begin position="306"/>
        <end position="549"/>
    </location>
</feature>
<dbReference type="PANTHER" id="PTHR32089:SF112">
    <property type="entry name" value="LYSOZYME-LIKE PROTEIN-RELATED"/>
    <property type="match status" value="1"/>
</dbReference>
<keyword evidence="3 5" id="KW-0807">Transducer</keyword>
<keyword evidence="2" id="KW-0997">Cell inner membrane</keyword>
<keyword evidence="6" id="KW-1133">Transmembrane helix</keyword>
<organism evidence="10 11">
    <name type="scientific">Rhodoblastus acidophilus</name>
    <name type="common">Rhodopseudomonas acidophila</name>
    <dbReference type="NCBI Taxonomy" id="1074"/>
    <lineage>
        <taxon>Bacteria</taxon>
        <taxon>Pseudomonadati</taxon>
        <taxon>Pseudomonadota</taxon>
        <taxon>Alphaproteobacteria</taxon>
        <taxon>Hyphomicrobiales</taxon>
        <taxon>Rhodoblastaceae</taxon>
        <taxon>Rhodoblastus</taxon>
    </lineage>
</organism>
<dbReference type="PROSITE" id="PS50192">
    <property type="entry name" value="T_SNARE"/>
    <property type="match status" value="1"/>
</dbReference>
<feature type="transmembrane region" description="Helical" evidence="6">
    <location>
        <begin position="188"/>
        <end position="209"/>
    </location>
</feature>
<evidence type="ECO:0000313" key="10">
    <source>
        <dbReference type="EMBL" id="MTV30571.1"/>
    </source>
</evidence>
<dbReference type="InterPro" id="IPR003660">
    <property type="entry name" value="HAMP_dom"/>
</dbReference>
<comment type="caution">
    <text evidence="10">The sequence shown here is derived from an EMBL/GenBank/DDBJ whole genome shotgun (WGS) entry which is preliminary data.</text>
</comment>
<evidence type="ECO:0000256" key="4">
    <source>
        <dbReference type="ARBA" id="ARBA00029447"/>
    </source>
</evidence>
<evidence type="ECO:0000256" key="3">
    <source>
        <dbReference type="ARBA" id="ARBA00023224"/>
    </source>
</evidence>
<keyword evidence="6" id="KW-0812">Transmembrane</keyword>
<dbReference type="PANTHER" id="PTHR32089">
    <property type="entry name" value="METHYL-ACCEPTING CHEMOTAXIS PROTEIN MCPB"/>
    <property type="match status" value="1"/>
</dbReference>
<dbReference type="SMART" id="SM00283">
    <property type="entry name" value="MA"/>
    <property type="match status" value="1"/>
</dbReference>
<evidence type="ECO:0000256" key="5">
    <source>
        <dbReference type="PROSITE-ProRule" id="PRU00284"/>
    </source>
</evidence>
<dbReference type="PROSITE" id="PS50111">
    <property type="entry name" value="CHEMOTAXIS_TRANSDUC_2"/>
    <property type="match status" value="1"/>
</dbReference>
<dbReference type="EMBL" id="WNKS01000003">
    <property type="protein sequence ID" value="MTV30571.1"/>
    <property type="molecule type" value="Genomic_DNA"/>
</dbReference>
<feature type="transmembrane region" description="Helical" evidence="6">
    <location>
        <begin position="6"/>
        <end position="28"/>
    </location>
</feature>
<feature type="domain" description="T-SNARE coiled-coil homology" evidence="8">
    <location>
        <begin position="458"/>
        <end position="520"/>
    </location>
</feature>
<evidence type="ECO:0000259" key="9">
    <source>
        <dbReference type="PROSITE" id="PS50885"/>
    </source>
</evidence>
<dbReference type="InterPro" id="IPR004090">
    <property type="entry name" value="Chemotax_Me-accpt_rcpt"/>
</dbReference>
<dbReference type="SUPFAM" id="SSF58104">
    <property type="entry name" value="Methyl-accepting chemotaxis protein (MCP) signaling domain"/>
    <property type="match status" value="1"/>
</dbReference>
<comment type="similarity">
    <text evidence="4">Belongs to the methyl-accepting chemotaxis (MCP) protein family.</text>
</comment>
<dbReference type="GO" id="GO:0005886">
    <property type="term" value="C:plasma membrane"/>
    <property type="evidence" value="ECO:0007669"/>
    <property type="project" value="UniProtKB-SubCell"/>
</dbReference>
<evidence type="ECO:0000256" key="1">
    <source>
        <dbReference type="ARBA" id="ARBA00004429"/>
    </source>
</evidence>
<dbReference type="Gene3D" id="6.10.340.10">
    <property type="match status" value="1"/>
</dbReference>
<dbReference type="Proteomes" id="UP000439113">
    <property type="component" value="Unassembled WGS sequence"/>
</dbReference>
<dbReference type="CDD" id="cd06225">
    <property type="entry name" value="HAMP"/>
    <property type="match status" value="1"/>
</dbReference>
<evidence type="ECO:0000259" key="8">
    <source>
        <dbReference type="PROSITE" id="PS50192"/>
    </source>
</evidence>
<dbReference type="InterPro" id="IPR004089">
    <property type="entry name" value="MCPsignal_dom"/>
</dbReference>
<dbReference type="InterPro" id="IPR000727">
    <property type="entry name" value="T_SNARE_dom"/>
</dbReference>
<dbReference type="OrthoDB" id="3378718at2"/>
<proteinExistence type="inferred from homology"/>
<keyword evidence="2" id="KW-1003">Cell membrane</keyword>
<protein>
    <submittedName>
        <fullName evidence="10">HAMP domain-containing protein</fullName>
    </submittedName>
</protein>
<dbReference type="GO" id="GO:0007165">
    <property type="term" value="P:signal transduction"/>
    <property type="evidence" value="ECO:0007669"/>
    <property type="project" value="UniProtKB-KW"/>
</dbReference>
<name>A0A6N8DN30_RHOAC</name>
<dbReference type="Pfam" id="PF00672">
    <property type="entry name" value="HAMP"/>
    <property type="match status" value="1"/>
</dbReference>
<dbReference type="RefSeq" id="WP_155445242.1">
    <property type="nucleotide sequence ID" value="NZ_JAOQNR010000003.1"/>
</dbReference>
<comment type="subcellular location">
    <subcellularLocation>
        <location evidence="1">Cell inner membrane</location>
        <topology evidence="1">Multi-pass membrane protein</topology>
    </subcellularLocation>
</comment>
<reference evidence="10 11" key="1">
    <citation type="submission" date="2019-11" db="EMBL/GenBank/DDBJ databases">
        <title>Whole-genome sequence of a Rhodoblastus acidophilus DSM 142.</title>
        <authorList>
            <person name="Kyndt J.A."/>
            <person name="Meyer T.E."/>
        </authorList>
    </citation>
    <scope>NUCLEOTIDE SEQUENCE [LARGE SCALE GENOMIC DNA]</scope>
    <source>
        <strain evidence="10 11">DSM 142</strain>
    </source>
</reference>
<gene>
    <name evidence="10" type="ORF">GJ654_06130</name>
</gene>
<dbReference type="Gene3D" id="1.10.287.950">
    <property type="entry name" value="Methyl-accepting chemotaxis protein"/>
    <property type="match status" value="1"/>
</dbReference>
<dbReference type="Pfam" id="PF00015">
    <property type="entry name" value="MCPsignal"/>
    <property type="match status" value="1"/>
</dbReference>
<evidence type="ECO:0000259" key="7">
    <source>
        <dbReference type="PROSITE" id="PS50111"/>
    </source>
</evidence>
<dbReference type="SMART" id="SM00304">
    <property type="entry name" value="HAMP"/>
    <property type="match status" value="1"/>
</dbReference>